<proteinExistence type="predicted"/>
<sequence>MSQNIKTIPTSEYDAVVKTVQTYVDGLSAGDNDVLRKAFHKDATMYGFTADSNLLGGPIENLYGYVDTVGKAPDVKARLDVLGITPTTAVVKVDMEKDAGGFNYTDFHTLIKLDNKWTIIGKTFHTYAS</sequence>
<reference evidence="1 2" key="1">
    <citation type="submission" date="2015-05" db="EMBL/GenBank/DDBJ databases">
        <title>Distinctive expansion of gene families associated with plant cell wall degradation and secondary metabolism in the genomes of grapevine trunk pathogens.</title>
        <authorList>
            <person name="Lawrence D.P."/>
            <person name="Travadon R."/>
            <person name="Rolshausen P.E."/>
            <person name="Baumgartner K."/>
        </authorList>
    </citation>
    <scope>NUCLEOTIDE SEQUENCE [LARGE SCALE GENOMIC DNA]</scope>
    <source>
        <strain evidence="1">DA912</strain>
    </source>
</reference>
<dbReference type="Gene3D" id="3.10.450.50">
    <property type="match status" value="1"/>
</dbReference>
<dbReference type="Pfam" id="PF12893">
    <property type="entry name" value="Lumazine_bd_2"/>
    <property type="match status" value="1"/>
</dbReference>
<dbReference type="EMBL" id="LCUC01000139">
    <property type="protein sequence ID" value="KKY36101.1"/>
    <property type="molecule type" value="Genomic_DNA"/>
</dbReference>
<keyword evidence="2" id="KW-1185">Reference proteome</keyword>
<dbReference type="Proteomes" id="UP000034680">
    <property type="component" value="Unassembled WGS sequence"/>
</dbReference>
<dbReference type="SUPFAM" id="SSF54427">
    <property type="entry name" value="NTF2-like"/>
    <property type="match status" value="1"/>
</dbReference>
<dbReference type="OrthoDB" id="3794857at2759"/>
<dbReference type="AlphaFoldDB" id="A0A0G2FPZ9"/>
<accession>A0A0G2FPZ9</accession>
<dbReference type="InterPro" id="IPR032710">
    <property type="entry name" value="NTF2-like_dom_sf"/>
</dbReference>
<protein>
    <recommendedName>
        <fullName evidence="3">Lumazine-binding protein</fullName>
    </recommendedName>
</protein>
<dbReference type="InterPro" id="IPR039437">
    <property type="entry name" value="FrzH/put_lumazine-bd"/>
</dbReference>
<name>A0A0G2FPZ9_9PEZI</name>
<reference evidence="1 2" key="2">
    <citation type="submission" date="2015-05" db="EMBL/GenBank/DDBJ databases">
        <authorList>
            <person name="Morales-Cruz A."/>
            <person name="Amrine K.C."/>
            <person name="Cantu D."/>
        </authorList>
    </citation>
    <scope>NUCLEOTIDE SEQUENCE [LARGE SCALE GENOMIC DNA]</scope>
    <source>
        <strain evidence="1">DA912</strain>
    </source>
</reference>
<organism evidence="1 2">
    <name type="scientific">Diaporthe ampelina</name>
    <dbReference type="NCBI Taxonomy" id="1214573"/>
    <lineage>
        <taxon>Eukaryota</taxon>
        <taxon>Fungi</taxon>
        <taxon>Dikarya</taxon>
        <taxon>Ascomycota</taxon>
        <taxon>Pezizomycotina</taxon>
        <taxon>Sordariomycetes</taxon>
        <taxon>Sordariomycetidae</taxon>
        <taxon>Diaporthales</taxon>
        <taxon>Diaporthaceae</taxon>
        <taxon>Diaporthe</taxon>
    </lineage>
</organism>
<evidence type="ECO:0000313" key="2">
    <source>
        <dbReference type="Proteomes" id="UP000034680"/>
    </source>
</evidence>
<gene>
    <name evidence="1" type="ORF">UCDDA912_g03928</name>
</gene>
<evidence type="ECO:0000313" key="1">
    <source>
        <dbReference type="EMBL" id="KKY36101.1"/>
    </source>
</evidence>
<comment type="caution">
    <text evidence="1">The sequence shown here is derived from an EMBL/GenBank/DDBJ whole genome shotgun (WGS) entry which is preliminary data.</text>
</comment>
<evidence type="ECO:0008006" key="3">
    <source>
        <dbReference type="Google" id="ProtNLM"/>
    </source>
</evidence>